<dbReference type="InterPro" id="IPR036921">
    <property type="entry name" value="PurM-like_N_sf"/>
</dbReference>
<reference evidence="14 15" key="1">
    <citation type="journal article" date="2015" name="Stand. Genomic Sci.">
        <title>Genomic Encyclopedia of Bacterial and Archaeal Type Strains, Phase III: the genomes of soil and plant-associated and newly described type strains.</title>
        <authorList>
            <person name="Whitman W.B."/>
            <person name="Woyke T."/>
            <person name="Klenk H.P."/>
            <person name="Zhou Y."/>
            <person name="Lilburn T.G."/>
            <person name="Beck B.J."/>
            <person name="De Vos P."/>
            <person name="Vandamme P."/>
            <person name="Eisen J.A."/>
            <person name="Garrity G."/>
            <person name="Hugenholtz P."/>
            <person name="Kyrpides N.C."/>
        </authorList>
    </citation>
    <scope>NUCLEOTIDE SEQUENCE [LARGE SCALE GENOMIC DNA]</scope>
    <source>
        <strain evidence="14 15">CGMCC 1.7271</strain>
    </source>
</reference>
<keyword evidence="6" id="KW-0547">Nucleotide-binding</keyword>
<dbReference type="EMBL" id="VLLE01000002">
    <property type="protein sequence ID" value="TWI84923.1"/>
    <property type="molecule type" value="Genomic_DNA"/>
</dbReference>
<evidence type="ECO:0000313" key="14">
    <source>
        <dbReference type="EMBL" id="TWI84923.1"/>
    </source>
</evidence>
<evidence type="ECO:0000256" key="2">
    <source>
        <dbReference type="ARBA" id="ARBA00010280"/>
    </source>
</evidence>
<dbReference type="EC" id="6.3.3.1" evidence="3"/>
<dbReference type="InterPro" id="IPR004733">
    <property type="entry name" value="PurM_cligase"/>
</dbReference>
<dbReference type="UniPathway" id="UPA00074">
    <property type="reaction ID" value="UER00129"/>
</dbReference>
<dbReference type="Gene3D" id="3.30.1330.10">
    <property type="entry name" value="PurM-like, N-terminal domain"/>
    <property type="match status" value="1"/>
</dbReference>
<comment type="pathway">
    <text evidence="1">Purine metabolism; IMP biosynthesis via de novo pathway; 5-amino-1-(5-phospho-D-ribosyl)imidazole from N(2)-formyl-N(1)-(5-phospho-D-ribosyl)glycinamide: step 2/2.</text>
</comment>
<comment type="caution">
    <text evidence="14">The sequence shown here is derived from an EMBL/GenBank/DDBJ whole genome shotgun (WGS) entry which is preliminary data.</text>
</comment>
<dbReference type="InterPro" id="IPR010918">
    <property type="entry name" value="PurM-like_C_dom"/>
</dbReference>
<evidence type="ECO:0000256" key="10">
    <source>
        <dbReference type="ARBA" id="ARBA00033093"/>
    </source>
</evidence>
<evidence type="ECO:0000259" key="12">
    <source>
        <dbReference type="Pfam" id="PF00586"/>
    </source>
</evidence>
<dbReference type="SUPFAM" id="SSF55326">
    <property type="entry name" value="PurM N-terminal domain-like"/>
    <property type="match status" value="1"/>
</dbReference>
<keyword evidence="15" id="KW-1185">Reference proteome</keyword>
<evidence type="ECO:0000256" key="5">
    <source>
        <dbReference type="ARBA" id="ARBA00022598"/>
    </source>
</evidence>
<evidence type="ECO:0000256" key="11">
    <source>
        <dbReference type="ARBA" id="ARBA00049057"/>
    </source>
</evidence>
<name>A0A562SUR0_9BACT</name>
<dbReference type="PANTHER" id="PTHR10520">
    <property type="entry name" value="TRIFUNCTIONAL PURINE BIOSYNTHETIC PROTEIN ADENOSINE-3-RELATED"/>
    <property type="match status" value="1"/>
</dbReference>
<feature type="domain" description="PurM-like C-terminal" evidence="13">
    <location>
        <begin position="293"/>
        <end position="395"/>
    </location>
</feature>
<evidence type="ECO:0000256" key="3">
    <source>
        <dbReference type="ARBA" id="ARBA00013047"/>
    </source>
</evidence>
<evidence type="ECO:0000256" key="7">
    <source>
        <dbReference type="ARBA" id="ARBA00022840"/>
    </source>
</evidence>
<dbReference type="InterPro" id="IPR016188">
    <property type="entry name" value="PurM-like_N"/>
</dbReference>
<dbReference type="AlphaFoldDB" id="A0A562SUR0"/>
<dbReference type="Pfam" id="PF02769">
    <property type="entry name" value="AIRS_C"/>
    <property type="match status" value="1"/>
</dbReference>
<accession>A0A562SUR0</accession>
<dbReference type="PANTHER" id="PTHR10520:SF12">
    <property type="entry name" value="TRIFUNCTIONAL PURINE BIOSYNTHETIC PROTEIN ADENOSINE-3"/>
    <property type="match status" value="1"/>
</dbReference>
<comment type="similarity">
    <text evidence="2">Belongs to the AIR synthase family.</text>
</comment>
<dbReference type="GO" id="GO:0046084">
    <property type="term" value="P:adenine biosynthetic process"/>
    <property type="evidence" value="ECO:0007669"/>
    <property type="project" value="TreeGrafter"/>
</dbReference>
<dbReference type="GO" id="GO:0005829">
    <property type="term" value="C:cytosol"/>
    <property type="evidence" value="ECO:0007669"/>
    <property type="project" value="TreeGrafter"/>
</dbReference>
<evidence type="ECO:0000256" key="1">
    <source>
        <dbReference type="ARBA" id="ARBA00004686"/>
    </source>
</evidence>
<dbReference type="Gene3D" id="3.90.650.10">
    <property type="entry name" value="PurM-like C-terminal domain"/>
    <property type="match status" value="1"/>
</dbReference>
<comment type="catalytic activity">
    <reaction evidence="11">
        <text>2-formamido-N(1)-(5-O-phospho-beta-D-ribosyl)acetamidine + ATP = 5-amino-1-(5-phospho-beta-D-ribosyl)imidazole + ADP + phosphate + H(+)</text>
        <dbReference type="Rhea" id="RHEA:23032"/>
        <dbReference type="ChEBI" id="CHEBI:15378"/>
        <dbReference type="ChEBI" id="CHEBI:30616"/>
        <dbReference type="ChEBI" id="CHEBI:43474"/>
        <dbReference type="ChEBI" id="CHEBI:137981"/>
        <dbReference type="ChEBI" id="CHEBI:147287"/>
        <dbReference type="ChEBI" id="CHEBI:456216"/>
        <dbReference type="EC" id="6.3.3.1"/>
    </reaction>
</comment>
<evidence type="ECO:0000256" key="6">
    <source>
        <dbReference type="ARBA" id="ARBA00022741"/>
    </source>
</evidence>
<organism evidence="14 15">
    <name type="scientific">Lacibacter cauensis</name>
    <dbReference type="NCBI Taxonomy" id="510947"/>
    <lineage>
        <taxon>Bacteria</taxon>
        <taxon>Pseudomonadati</taxon>
        <taxon>Bacteroidota</taxon>
        <taxon>Chitinophagia</taxon>
        <taxon>Chitinophagales</taxon>
        <taxon>Chitinophagaceae</taxon>
        <taxon>Lacibacter</taxon>
    </lineage>
</organism>
<dbReference type="GO" id="GO:0005524">
    <property type="term" value="F:ATP binding"/>
    <property type="evidence" value="ECO:0007669"/>
    <property type="project" value="UniProtKB-KW"/>
</dbReference>
<dbReference type="GO" id="GO:0004637">
    <property type="term" value="F:phosphoribosylamine-glycine ligase activity"/>
    <property type="evidence" value="ECO:0007669"/>
    <property type="project" value="TreeGrafter"/>
</dbReference>
<evidence type="ECO:0000256" key="4">
    <source>
        <dbReference type="ARBA" id="ARBA00020367"/>
    </source>
</evidence>
<keyword evidence="5 14" id="KW-0436">Ligase</keyword>
<protein>
    <recommendedName>
        <fullName evidence="4">Phosphoribosylformylglycinamidine cyclo-ligase</fullName>
        <ecNumber evidence="3">6.3.3.1</ecNumber>
    </recommendedName>
    <alternativeName>
        <fullName evidence="9">AIR synthase</fullName>
    </alternativeName>
    <alternativeName>
        <fullName evidence="10">AIRS</fullName>
    </alternativeName>
    <alternativeName>
        <fullName evidence="8">Phosphoribosyl-aminoimidazole synthetase</fullName>
    </alternativeName>
</protein>
<keyword evidence="7" id="KW-0067">ATP-binding</keyword>
<evidence type="ECO:0000259" key="13">
    <source>
        <dbReference type="Pfam" id="PF02769"/>
    </source>
</evidence>
<dbReference type="Proteomes" id="UP000316167">
    <property type="component" value="Unassembled WGS sequence"/>
</dbReference>
<dbReference type="GO" id="GO:0006189">
    <property type="term" value="P:'de novo' IMP biosynthetic process"/>
    <property type="evidence" value="ECO:0007669"/>
    <property type="project" value="UniProtKB-UniPathway"/>
</dbReference>
<evidence type="ECO:0000256" key="9">
    <source>
        <dbReference type="ARBA" id="ARBA00032931"/>
    </source>
</evidence>
<gene>
    <name evidence="14" type="ORF">IQ13_0076</name>
</gene>
<dbReference type="Pfam" id="PF00586">
    <property type="entry name" value="AIRS"/>
    <property type="match status" value="1"/>
</dbReference>
<dbReference type="SUPFAM" id="SSF56042">
    <property type="entry name" value="PurM C-terminal domain-like"/>
    <property type="match status" value="1"/>
</dbReference>
<proteinExistence type="inferred from homology"/>
<sequence>MCGSVSFAAHNRRYMSLYNKRGVSAQKEEVHKAVEHLDQGLYPNAFCKLYPDYLGGDADWVNVTHADGAGTKSILAYLYWKETGNASVWKGIAQDAIVMNLDDLLCVGIYDNILFSSTVDRNKTLIPGEVLEQVINGSAELFAQLKEYGVNIHYLGGETADVGDVVRTIAVNGTMTARWPKSKVISNDKIKAGDVIVGLAGFGQANYETSYNSGLGSNGLTSARHDVLEKYYAHHFPETFESKLSDDVVYIGKHRLADEVQLPNGETSLIGRLLLSPTRTFAPVLKEILQNHFDAVHGLIHCSGGGQTKCMKYLPGPMKIVKDNLFTPPIIFDLIQEASGADAREMYQVFNMGTRLEIYTNEKDADTLINISNSFGVDAQVIGRVEASEKKELIIRHAGGELEF</sequence>
<evidence type="ECO:0000256" key="8">
    <source>
        <dbReference type="ARBA" id="ARBA00031908"/>
    </source>
</evidence>
<dbReference type="InterPro" id="IPR036676">
    <property type="entry name" value="PurM-like_C_sf"/>
</dbReference>
<dbReference type="GO" id="GO:0004641">
    <property type="term" value="F:phosphoribosylformylglycinamidine cyclo-ligase activity"/>
    <property type="evidence" value="ECO:0007669"/>
    <property type="project" value="UniProtKB-EC"/>
</dbReference>
<feature type="domain" description="PurM-like N-terminal" evidence="12">
    <location>
        <begin position="61"/>
        <end position="177"/>
    </location>
</feature>
<evidence type="ECO:0000313" key="15">
    <source>
        <dbReference type="Proteomes" id="UP000316167"/>
    </source>
</evidence>